<dbReference type="NCBIfam" id="TIGR04355">
    <property type="entry name" value="HprK_rel_B"/>
    <property type="match status" value="1"/>
</dbReference>
<dbReference type="InterPro" id="IPR027417">
    <property type="entry name" value="P-loop_NTPase"/>
</dbReference>
<comment type="caution">
    <text evidence="1">The sequence shown here is derived from an EMBL/GenBank/DDBJ whole genome shotgun (WGS) entry which is preliminary data.</text>
</comment>
<dbReference type="RefSeq" id="WP_316027364.1">
    <property type="nucleotide sequence ID" value="NZ_JAWDIO010000002.1"/>
</dbReference>
<proteinExistence type="predicted"/>
<keyword evidence="1" id="KW-0808">Transferase</keyword>
<dbReference type="Gene3D" id="3.40.50.300">
    <property type="entry name" value="P-loop containing nucleotide triphosphate hydrolases"/>
    <property type="match status" value="1"/>
</dbReference>
<sequence length="364" mass="40861">MNLEFADLAKKLGAQEQLVNNTLLLEIDNCVIQVKSNSDKLLTKLTEYFGHVVCTQGQADLTILAIEKPAVDLALPFKDWQREAGKTGRKDSYYDLAEARIVHKVKTGMCFMQSETVKLASGPCIKNDNQVINFINSQYLNWLQQQGWQNCHAAALERNGQGIAMAGFSGGGKSTLMLHLMELSGARFTSNDRLLVKSQGQQTIAKGIPKLPRVNPGTVVNNPRLKSMFSEQKIAELQSMPLAELWDLEEKYDVFVEQAYGPNRICHTTPLKAFIVLNWHRDNTDRMQISQIDLTQRRDLLAAVMKSSGPFYQYNDGSFYQDSTELNEEAYLQALHNVPIYEASGQVDFAALVDYCDSNLLPVE</sequence>
<evidence type="ECO:0000313" key="1">
    <source>
        <dbReference type="EMBL" id="MDU0355844.1"/>
    </source>
</evidence>
<dbReference type="Proteomes" id="UP001247805">
    <property type="component" value="Unassembled WGS sequence"/>
</dbReference>
<keyword evidence="2" id="KW-1185">Reference proteome</keyword>
<accession>A0ABU3T0P8</accession>
<reference evidence="1 2" key="1">
    <citation type="submission" date="2023-10" db="EMBL/GenBank/DDBJ databases">
        <title>Glaciecola aquimarina strain GGW-M5 nov., isolated from a coastal seawater.</title>
        <authorList>
            <person name="Bayburt H."/>
            <person name="Kim J.M."/>
            <person name="Choi B.J."/>
            <person name="Jeon C.O."/>
        </authorList>
    </citation>
    <scope>NUCLEOTIDE SEQUENCE [LARGE SCALE GENOMIC DNA]</scope>
    <source>
        <strain evidence="1 2">KCTC 32108</strain>
    </source>
</reference>
<protein>
    <submittedName>
        <fullName evidence="1">HprK-related kinase B</fullName>
    </submittedName>
</protein>
<evidence type="ECO:0000313" key="2">
    <source>
        <dbReference type="Proteomes" id="UP001247805"/>
    </source>
</evidence>
<organism evidence="1 2">
    <name type="scientific">Paraglaciecola aquimarina</name>
    <dbReference type="NCBI Taxonomy" id="1235557"/>
    <lineage>
        <taxon>Bacteria</taxon>
        <taxon>Pseudomonadati</taxon>
        <taxon>Pseudomonadota</taxon>
        <taxon>Gammaproteobacteria</taxon>
        <taxon>Alteromonadales</taxon>
        <taxon>Alteromonadaceae</taxon>
        <taxon>Paraglaciecola</taxon>
    </lineage>
</organism>
<keyword evidence="1" id="KW-0418">Kinase</keyword>
<name>A0ABU3T0P8_9ALTE</name>
<dbReference type="GO" id="GO:0016301">
    <property type="term" value="F:kinase activity"/>
    <property type="evidence" value="ECO:0007669"/>
    <property type="project" value="UniProtKB-KW"/>
</dbReference>
<gene>
    <name evidence="1" type="ORF">RS130_19890</name>
</gene>
<dbReference type="SUPFAM" id="SSF53795">
    <property type="entry name" value="PEP carboxykinase-like"/>
    <property type="match status" value="1"/>
</dbReference>
<dbReference type="InterPro" id="IPR027597">
    <property type="entry name" value="HprK-rel_B"/>
</dbReference>
<dbReference type="EMBL" id="JAWDIO010000002">
    <property type="protein sequence ID" value="MDU0355844.1"/>
    <property type="molecule type" value="Genomic_DNA"/>
</dbReference>